<dbReference type="SMART" id="SM00418">
    <property type="entry name" value="HTH_ARSR"/>
    <property type="match status" value="1"/>
</dbReference>
<evidence type="ECO:0000313" key="3">
    <source>
        <dbReference type="EMBL" id="SFD65936.1"/>
    </source>
</evidence>
<feature type="domain" description="HTH arsR-type" evidence="2">
    <location>
        <begin position="13"/>
        <end position="107"/>
    </location>
</feature>
<name>A0A1I1U526_9GAMM</name>
<dbReference type="SUPFAM" id="SSF46785">
    <property type="entry name" value="Winged helix' DNA-binding domain"/>
    <property type="match status" value="1"/>
</dbReference>
<dbReference type="InterPro" id="IPR036390">
    <property type="entry name" value="WH_DNA-bd_sf"/>
</dbReference>
<organism evidence="3 4">
    <name type="scientific">Thiohalospira halophila DSM 15071</name>
    <dbReference type="NCBI Taxonomy" id="1123397"/>
    <lineage>
        <taxon>Bacteria</taxon>
        <taxon>Pseudomonadati</taxon>
        <taxon>Pseudomonadota</taxon>
        <taxon>Gammaproteobacteria</taxon>
        <taxon>Thiohalospirales</taxon>
        <taxon>Thiohalospiraceae</taxon>
        <taxon>Thiohalospira</taxon>
    </lineage>
</organism>
<dbReference type="PANTHER" id="PTHR43031">
    <property type="entry name" value="FAD-DEPENDENT OXIDOREDUCTASE"/>
    <property type="match status" value="1"/>
</dbReference>
<keyword evidence="4" id="KW-1185">Reference proteome</keyword>
<dbReference type="Pfam" id="PF12840">
    <property type="entry name" value="HTH_20"/>
    <property type="match status" value="1"/>
</dbReference>
<dbReference type="NCBIfam" id="NF033788">
    <property type="entry name" value="HTH_metalloreg"/>
    <property type="match status" value="1"/>
</dbReference>
<dbReference type="InterPro" id="IPR036873">
    <property type="entry name" value="Rhodanese-like_dom_sf"/>
</dbReference>
<dbReference type="Proteomes" id="UP000198611">
    <property type="component" value="Unassembled WGS sequence"/>
</dbReference>
<dbReference type="GO" id="GO:0016740">
    <property type="term" value="F:transferase activity"/>
    <property type="evidence" value="ECO:0007669"/>
    <property type="project" value="UniProtKB-KW"/>
</dbReference>
<dbReference type="CDD" id="cd00090">
    <property type="entry name" value="HTH_ARSR"/>
    <property type="match status" value="1"/>
</dbReference>
<dbReference type="GO" id="GO:0003700">
    <property type="term" value="F:DNA-binding transcription factor activity"/>
    <property type="evidence" value="ECO:0007669"/>
    <property type="project" value="InterPro"/>
</dbReference>
<dbReference type="SUPFAM" id="SSF52821">
    <property type="entry name" value="Rhodanese/Cell cycle control phosphatase"/>
    <property type="match status" value="1"/>
</dbReference>
<dbReference type="EMBL" id="FOMJ01000007">
    <property type="protein sequence ID" value="SFD65936.1"/>
    <property type="molecule type" value="Genomic_DNA"/>
</dbReference>
<sequence length="229" mass="25536">MAGQSDPGGETPPKQRLLECFARVAKAMASPQRLDILEALAQGEHSVEALAQAIGAPKANTSHHLQVLREGGLVNVRRAGVQAFYRLSDEEEIVGVLNGLRRIAEEQLAEVNRIVREAFESRDPLTPVSHDELMERAREGDVTVIDVRPDEEYRAGHIEGAVNVPLEELDDRLAELPRDREVVAYCRGPYCMLAFEAVERLRQQGYQVRRLEAGYPEWNAAHLPVARGE</sequence>
<proteinExistence type="predicted"/>
<protein>
    <submittedName>
        <fullName evidence="3">Rhodanese-related sulfurtransferase</fullName>
    </submittedName>
</protein>
<dbReference type="CDD" id="cd00158">
    <property type="entry name" value="RHOD"/>
    <property type="match status" value="1"/>
</dbReference>
<dbReference type="AlphaFoldDB" id="A0A1I1U526"/>
<dbReference type="InterPro" id="IPR011991">
    <property type="entry name" value="ArsR-like_HTH"/>
</dbReference>
<reference evidence="3 4" key="1">
    <citation type="submission" date="2016-10" db="EMBL/GenBank/DDBJ databases">
        <authorList>
            <person name="de Groot N.N."/>
        </authorList>
    </citation>
    <scope>NUCLEOTIDE SEQUENCE [LARGE SCALE GENOMIC DNA]</scope>
    <source>
        <strain evidence="3 4">HL3</strain>
    </source>
</reference>
<dbReference type="InterPro" id="IPR001763">
    <property type="entry name" value="Rhodanese-like_dom"/>
</dbReference>
<dbReference type="SMART" id="SM00450">
    <property type="entry name" value="RHOD"/>
    <property type="match status" value="1"/>
</dbReference>
<dbReference type="PROSITE" id="PS50987">
    <property type="entry name" value="HTH_ARSR_2"/>
    <property type="match status" value="1"/>
</dbReference>
<evidence type="ECO:0000313" key="4">
    <source>
        <dbReference type="Proteomes" id="UP000198611"/>
    </source>
</evidence>
<dbReference type="PANTHER" id="PTHR43031:SF18">
    <property type="entry name" value="RHODANESE-RELATED SULFURTRANSFERASES"/>
    <property type="match status" value="1"/>
</dbReference>
<dbReference type="PRINTS" id="PR00778">
    <property type="entry name" value="HTHARSR"/>
</dbReference>
<dbReference type="Gene3D" id="1.10.10.10">
    <property type="entry name" value="Winged helix-like DNA-binding domain superfamily/Winged helix DNA-binding domain"/>
    <property type="match status" value="1"/>
</dbReference>
<gene>
    <name evidence="3" type="ORF">SAMN05660831_02034</name>
</gene>
<dbReference type="InterPro" id="IPR050229">
    <property type="entry name" value="GlpE_sulfurtransferase"/>
</dbReference>
<dbReference type="InterPro" id="IPR001845">
    <property type="entry name" value="HTH_ArsR_DNA-bd_dom"/>
</dbReference>
<keyword evidence="3" id="KW-0808">Transferase</keyword>
<dbReference type="Gene3D" id="3.40.250.10">
    <property type="entry name" value="Rhodanese-like domain"/>
    <property type="match status" value="1"/>
</dbReference>
<dbReference type="FunFam" id="3.40.250.10:FF:000039">
    <property type="entry name" value="ArsR family transcriptional regulator"/>
    <property type="match status" value="1"/>
</dbReference>
<feature type="domain" description="Rhodanese" evidence="1">
    <location>
        <begin position="138"/>
        <end position="227"/>
    </location>
</feature>
<dbReference type="Pfam" id="PF00581">
    <property type="entry name" value="Rhodanese"/>
    <property type="match status" value="1"/>
</dbReference>
<evidence type="ECO:0000259" key="1">
    <source>
        <dbReference type="PROSITE" id="PS50206"/>
    </source>
</evidence>
<dbReference type="PROSITE" id="PS50206">
    <property type="entry name" value="RHODANESE_3"/>
    <property type="match status" value="1"/>
</dbReference>
<dbReference type="OrthoDB" id="9814704at2"/>
<dbReference type="RefSeq" id="WP_093428672.1">
    <property type="nucleotide sequence ID" value="NZ_FOMJ01000007.1"/>
</dbReference>
<accession>A0A1I1U526</accession>
<dbReference type="STRING" id="1123397.SAMN05660831_02034"/>
<evidence type="ECO:0000259" key="2">
    <source>
        <dbReference type="PROSITE" id="PS50987"/>
    </source>
</evidence>
<dbReference type="InterPro" id="IPR036388">
    <property type="entry name" value="WH-like_DNA-bd_sf"/>
</dbReference>